<reference evidence="1" key="1">
    <citation type="submission" date="2022-01" db="EMBL/GenBank/DDBJ databases">
        <authorList>
            <person name="Jo J.-H."/>
            <person name="Im W.-T."/>
        </authorList>
    </citation>
    <scope>NUCLEOTIDE SEQUENCE</scope>
    <source>
        <strain evidence="1">XY25</strain>
    </source>
</reference>
<evidence type="ECO:0000313" key="1">
    <source>
        <dbReference type="EMBL" id="MCG2577916.1"/>
    </source>
</evidence>
<dbReference type="EMBL" id="JAKLTN010000002">
    <property type="protein sequence ID" value="MCG2577916.1"/>
    <property type="molecule type" value="Genomic_DNA"/>
</dbReference>
<evidence type="ECO:0000313" key="2">
    <source>
        <dbReference type="Proteomes" id="UP001165384"/>
    </source>
</evidence>
<evidence type="ECO:0008006" key="3">
    <source>
        <dbReference type="Google" id="ProtNLM"/>
    </source>
</evidence>
<dbReference type="Proteomes" id="UP001165384">
    <property type="component" value="Unassembled WGS sequence"/>
</dbReference>
<keyword evidence="2" id="KW-1185">Reference proteome</keyword>
<protein>
    <recommendedName>
        <fullName evidence="3">GNAT family N-acetyltransferase</fullName>
    </recommendedName>
</protein>
<name>A0ABS9K430_9RHOO</name>
<gene>
    <name evidence="1" type="ORF">LZ012_13045</name>
</gene>
<organism evidence="1 2">
    <name type="scientific">Dechloromonas hankyongensis</name>
    <dbReference type="NCBI Taxonomy" id="2908002"/>
    <lineage>
        <taxon>Bacteria</taxon>
        <taxon>Pseudomonadati</taxon>
        <taxon>Pseudomonadota</taxon>
        <taxon>Betaproteobacteria</taxon>
        <taxon>Rhodocyclales</taxon>
        <taxon>Azonexaceae</taxon>
        <taxon>Dechloromonas</taxon>
    </lineage>
</organism>
<accession>A0ABS9K430</accession>
<proteinExistence type="predicted"/>
<comment type="caution">
    <text evidence="1">The sequence shown here is derived from an EMBL/GenBank/DDBJ whole genome shotgun (WGS) entry which is preliminary data.</text>
</comment>
<dbReference type="RefSeq" id="WP_275711245.1">
    <property type="nucleotide sequence ID" value="NZ_JAKLTN010000002.1"/>
</dbReference>
<sequence length="60" mass="6716">MVLTLELPVRPAIPAIFATYEQRFGALPYWLDELHSLDAQALLRLALRRGAPLAPADLPY</sequence>